<dbReference type="SUPFAM" id="SSF102114">
    <property type="entry name" value="Radical SAM enzymes"/>
    <property type="match status" value="1"/>
</dbReference>
<feature type="domain" description="Radical SAM core" evidence="5">
    <location>
        <begin position="93"/>
        <end position="327"/>
    </location>
</feature>
<dbReference type="GO" id="GO:0051536">
    <property type="term" value="F:iron-sulfur cluster binding"/>
    <property type="evidence" value="ECO:0007669"/>
    <property type="project" value="UniProtKB-KW"/>
</dbReference>
<dbReference type="InterPro" id="IPR013785">
    <property type="entry name" value="Aldolase_TIM"/>
</dbReference>
<dbReference type="InterPro" id="IPR058240">
    <property type="entry name" value="rSAM_sf"/>
</dbReference>
<keyword evidence="3" id="KW-0408">Iron</keyword>
<dbReference type="InterPro" id="IPR023885">
    <property type="entry name" value="4Fe4S-binding_SPASM_dom"/>
</dbReference>
<dbReference type="Proteomes" id="UP000179252">
    <property type="component" value="Unassembled WGS sequence"/>
</dbReference>
<organism evidence="6 7">
    <name type="scientific">Candidatus Curtissbacteria bacterium RBG_13_40_7</name>
    <dbReference type="NCBI Taxonomy" id="1797706"/>
    <lineage>
        <taxon>Bacteria</taxon>
        <taxon>Candidatus Curtissiibacteriota</taxon>
    </lineage>
</organism>
<evidence type="ECO:0000256" key="2">
    <source>
        <dbReference type="ARBA" id="ARBA00022723"/>
    </source>
</evidence>
<dbReference type="GO" id="GO:0003824">
    <property type="term" value="F:catalytic activity"/>
    <property type="evidence" value="ECO:0007669"/>
    <property type="project" value="InterPro"/>
</dbReference>
<reference evidence="6 7" key="1">
    <citation type="journal article" date="2016" name="Nat. Commun.">
        <title>Thousands of microbial genomes shed light on interconnected biogeochemical processes in an aquifer system.</title>
        <authorList>
            <person name="Anantharaman K."/>
            <person name="Brown C.T."/>
            <person name="Hug L.A."/>
            <person name="Sharon I."/>
            <person name="Castelle C.J."/>
            <person name="Probst A.J."/>
            <person name="Thomas B.C."/>
            <person name="Singh A."/>
            <person name="Wilkins M.J."/>
            <person name="Karaoz U."/>
            <person name="Brodie E.L."/>
            <person name="Williams K.H."/>
            <person name="Hubbard S.S."/>
            <person name="Banfield J.F."/>
        </authorList>
    </citation>
    <scope>NUCLEOTIDE SEQUENCE [LARGE SCALE GENOMIC DNA]</scope>
</reference>
<dbReference type="NCBIfam" id="TIGR04085">
    <property type="entry name" value="rSAM_more_4Fe4S"/>
    <property type="match status" value="1"/>
</dbReference>
<dbReference type="GO" id="GO:0006783">
    <property type="term" value="P:heme biosynthetic process"/>
    <property type="evidence" value="ECO:0007669"/>
    <property type="project" value="TreeGrafter"/>
</dbReference>
<dbReference type="AlphaFoldDB" id="A0A1F5FTS3"/>
<dbReference type="PANTHER" id="PTHR11228:SF7">
    <property type="entry name" value="PQQA PEPTIDE CYCLASE"/>
    <property type="match status" value="1"/>
</dbReference>
<dbReference type="SFLD" id="SFLDG01067">
    <property type="entry name" value="SPASM/twitch_domain_containing"/>
    <property type="match status" value="1"/>
</dbReference>
<dbReference type="SFLD" id="SFLDG01386">
    <property type="entry name" value="main_SPASM_domain-containing"/>
    <property type="match status" value="1"/>
</dbReference>
<protein>
    <recommendedName>
        <fullName evidence="5">Radical SAM core domain-containing protein</fullName>
    </recommendedName>
</protein>
<dbReference type="CDD" id="cd21109">
    <property type="entry name" value="SPASM"/>
    <property type="match status" value="1"/>
</dbReference>
<evidence type="ECO:0000259" key="5">
    <source>
        <dbReference type="PROSITE" id="PS51918"/>
    </source>
</evidence>
<evidence type="ECO:0000313" key="7">
    <source>
        <dbReference type="Proteomes" id="UP000179252"/>
    </source>
</evidence>
<dbReference type="InterPro" id="IPR050377">
    <property type="entry name" value="Radical_SAM_PqqE_MftC-like"/>
</dbReference>
<evidence type="ECO:0000256" key="4">
    <source>
        <dbReference type="ARBA" id="ARBA00023014"/>
    </source>
</evidence>
<dbReference type="PANTHER" id="PTHR11228">
    <property type="entry name" value="RADICAL SAM DOMAIN PROTEIN"/>
    <property type="match status" value="1"/>
</dbReference>
<name>A0A1F5FTS3_9BACT</name>
<gene>
    <name evidence="6" type="ORF">A2165_01535</name>
</gene>
<evidence type="ECO:0000313" key="6">
    <source>
        <dbReference type="EMBL" id="OGD83010.1"/>
    </source>
</evidence>
<dbReference type="SFLD" id="SFLDS00029">
    <property type="entry name" value="Radical_SAM"/>
    <property type="match status" value="1"/>
</dbReference>
<dbReference type="GO" id="GO:0046872">
    <property type="term" value="F:metal ion binding"/>
    <property type="evidence" value="ECO:0007669"/>
    <property type="project" value="UniProtKB-KW"/>
</dbReference>
<proteinExistence type="predicted"/>
<sequence>MYPVIDADYQIRGTSATPYLVSCKENKTIPLEDMLLVELLKNCTGTVSLNNLAKRLKIATEDLKSFLGQFQNVGVIKLLASPQAREVVVSLANSKPWLKEVHLDVTGKCNLAKYCKHCFRGKMLNTYTDRSLEEWLEVVEKLSAFGVYCITISGGEPFLRKDLYTIIKKILAEGMLLNAIFTNGTILNDKVRRVVNLLVGAGIHNSYYISLDGPTAEIHDLNRGKGSFCKTMEFIAWLLRVKQETNAPFEVVVNSQVNIYTYKLLTPWFKMLQNLGVSRWRLTSGRVTGNLLINSHLVPPYNQLFEEYRSFIDFYLQEYREGRITTKINLESFFTSRMLDEKKALTFDESIPICDYKENACSIEPNGDVQFCTSWGGKSFGNVFEQNIKEIWTGAELQMLKQFKIGNISSCKGCELLCFCGGGCRLVAKDLYSKDEYSCLKYKLFASRILPLLRDEGIKFATK</sequence>
<dbReference type="PROSITE" id="PS51918">
    <property type="entry name" value="RADICAL_SAM"/>
    <property type="match status" value="1"/>
</dbReference>
<accession>A0A1F5FTS3</accession>
<comment type="caution">
    <text evidence="6">The sequence shown here is derived from an EMBL/GenBank/DDBJ whole genome shotgun (WGS) entry which is preliminary data.</text>
</comment>
<keyword evidence="4" id="KW-0411">Iron-sulfur</keyword>
<keyword evidence="1" id="KW-0949">S-adenosyl-L-methionine</keyword>
<keyword evidence="2" id="KW-0479">Metal-binding</keyword>
<dbReference type="InterPro" id="IPR007197">
    <property type="entry name" value="rSAM"/>
</dbReference>
<dbReference type="EMBL" id="MFAU01000064">
    <property type="protein sequence ID" value="OGD83010.1"/>
    <property type="molecule type" value="Genomic_DNA"/>
</dbReference>
<dbReference type="Pfam" id="PF04055">
    <property type="entry name" value="Radical_SAM"/>
    <property type="match status" value="1"/>
</dbReference>
<dbReference type="Pfam" id="PF13186">
    <property type="entry name" value="SPASM"/>
    <property type="match status" value="1"/>
</dbReference>
<dbReference type="Gene3D" id="3.20.20.70">
    <property type="entry name" value="Aldolase class I"/>
    <property type="match status" value="1"/>
</dbReference>
<evidence type="ECO:0000256" key="3">
    <source>
        <dbReference type="ARBA" id="ARBA00023004"/>
    </source>
</evidence>
<dbReference type="CDD" id="cd01335">
    <property type="entry name" value="Radical_SAM"/>
    <property type="match status" value="1"/>
</dbReference>
<evidence type="ECO:0000256" key="1">
    <source>
        <dbReference type="ARBA" id="ARBA00022691"/>
    </source>
</evidence>